<comment type="catalytic activity">
    <reaction evidence="4">
        <text>a (3S)-3-hydroxyacyl-CoA = a (2E)-enoyl-CoA + H2O</text>
        <dbReference type="Rhea" id="RHEA:16105"/>
        <dbReference type="ChEBI" id="CHEBI:15377"/>
        <dbReference type="ChEBI" id="CHEBI:57318"/>
        <dbReference type="ChEBI" id="CHEBI:58856"/>
        <dbReference type="EC" id="4.2.1.17"/>
    </reaction>
</comment>
<dbReference type="Gene3D" id="1.10.12.10">
    <property type="entry name" value="Lyase 2-enoyl-coa Hydratase, Chain A, domain 2"/>
    <property type="match status" value="1"/>
</dbReference>
<dbReference type="OrthoDB" id="9777711at2"/>
<reference evidence="7 8" key="1">
    <citation type="submission" date="2017-05" db="EMBL/GenBank/DDBJ databases">
        <title>Isolation of Rhodococcus sp. S2-17 biodegrading of BP-3.</title>
        <authorList>
            <person name="Lee Y."/>
            <person name="Kim K.H."/>
            <person name="Chun B.H."/>
            <person name="Jung H.S."/>
            <person name="Jeon C.O."/>
        </authorList>
    </citation>
    <scope>NUCLEOTIDE SEQUENCE [LARGE SCALE GENOMIC DNA]</scope>
    <source>
        <strain evidence="7 8">S2-17</strain>
        <plasmid evidence="8">prb98</plasmid>
    </source>
</reference>
<dbReference type="PROSITE" id="PS00166">
    <property type="entry name" value="ENOYL_COA_HYDRATASE"/>
    <property type="match status" value="1"/>
</dbReference>
<dbReference type="Gene3D" id="3.90.226.10">
    <property type="entry name" value="2-enoyl-CoA Hydratase, Chain A, domain 1"/>
    <property type="match status" value="1"/>
</dbReference>
<evidence type="ECO:0000256" key="4">
    <source>
        <dbReference type="ARBA" id="ARBA00023709"/>
    </source>
</evidence>
<evidence type="ECO:0000256" key="1">
    <source>
        <dbReference type="ARBA" id="ARBA00002994"/>
    </source>
</evidence>
<dbReference type="Pfam" id="PF00378">
    <property type="entry name" value="ECH_1"/>
    <property type="match status" value="1"/>
</dbReference>
<dbReference type="InterPro" id="IPR001753">
    <property type="entry name" value="Enoyl-CoA_hydra/iso"/>
</dbReference>
<evidence type="ECO:0000256" key="3">
    <source>
        <dbReference type="ARBA" id="ARBA00022832"/>
    </source>
</evidence>
<keyword evidence="3" id="KW-0276">Fatty acid metabolism</keyword>
<dbReference type="GO" id="GO:0004300">
    <property type="term" value="F:enoyl-CoA hydratase activity"/>
    <property type="evidence" value="ECO:0007669"/>
    <property type="project" value="UniProtKB-EC"/>
</dbReference>
<gene>
    <name evidence="7" type="ORF">CBI38_33165</name>
</gene>
<evidence type="ECO:0000256" key="2">
    <source>
        <dbReference type="ARBA" id="ARBA00005254"/>
    </source>
</evidence>
<evidence type="ECO:0000313" key="8">
    <source>
        <dbReference type="Proteomes" id="UP000245711"/>
    </source>
</evidence>
<comment type="catalytic activity">
    <reaction evidence="5">
        <text>a 4-saturated-(3S)-3-hydroxyacyl-CoA = a (3E)-enoyl-CoA + H2O</text>
        <dbReference type="Rhea" id="RHEA:20724"/>
        <dbReference type="ChEBI" id="CHEBI:15377"/>
        <dbReference type="ChEBI" id="CHEBI:58521"/>
        <dbReference type="ChEBI" id="CHEBI:137480"/>
        <dbReference type="EC" id="4.2.1.17"/>
    </reaction>
</comment>
<geneLocation type="plasmid" evidence="8">
    <name>prb98</name>
</geneLocation>
<accession>A0A2S2C614</accession>
<evidence type="ECO:0000256" key="5">
    <source>
        <dbReference type="ARBA" id="ARBA00023717"/>
    </source>
</evidence>
<dbReference type="PANTHER" id="PTHR43459:SF1">
    <property type="entry name" value="EG:BACN32G11.4 PROTEIN"/>
    <property type="match status" value="1"/>
</dbReference>
<evidence type="ECO:0000256" key="6">
    <source>
        <dbReference type="RuleBase" id="RU003707"/>
    </source>
</evidence>
<keyword evidence="7" id="KW-0614">Plasmid</keyword>
<dbReference type="EMBL" id="CP021355">
    <property type="protein sequence ID" value="AWK76305.1"/>
    <property type="molecule type" value="Genomic_DNA"/>
</dbReference>
<comment type="function">
    <text evidence="1">Could possibly oxidize fatty acids using specific components.</text>
</comment>
<proteinExistence type="inferred from homology"/>
<dbReference type="InterPro" id="IPR029045">
    <property type="entry name" value="ClpP/crotonase-like_dom_sf"/>
</dbReference>
<dbReference type="AlphaFoldDB" id="A0A2S2C614"/>
<sequence length="307" mass="32177">MCSVSVDPLRGSLPGGEVKLFSDARAPGAQSTDVAGDVPQSLIVEVRGGLAWVTLNRPAALNALDQEVMDGLLEVLDSLARDRSVRCVGLRGAGRAFCAGGDLSLIEQRREEAAAAPSPGTVIDAQHRVLAHQVKAAQILREMPKPTIAAVHGHAVGGGLALALACDFRVVSEDAKLCAGFAARSLSGDYGISFLLVRTVGSAKARELLLLDPTIDGVEAHRLGLATVVCASSELRARADALGRRLAEGPTIALGRMKDNILLAETTNFERVLQAETLNQRVSVSTSDAEEAGRAFAERRAPLFTGS</sequence>
<dbReference type="InterPro" id="IPR018376">
    <property type="entry name" value="Enoyl-CoA_hyd/isom_CS"/>
</dbReference>
<dbReference type="Proteomes" id="UP000245711">
    <property type="component" value="Plasmid pRB98"/>
</dbReference>
<dbReference type="SUPFAM" id="SSF52096">
    <property type="entry name" value="ClpP/crotonase"/>
    <property type="match status" value="1"/>
</dbReference>
<protein>
    <recommendedName>
        <fullName evidence="9">Enoyl-CoA hydratase</fullName>
    </recommendedName>
</protein>
<dbReference type="KEGG" id="roz:CBI38_33165"/>
<dbReference type="CDD" id="cd06558">
    <property type="entry name" value="crotonase-like"/>
    <property type="match status" value="1"/>
</dbReference>
<name>A0A2S2C614_9NOCA</name>
<comment type="similarity">
    <text evidence="2 6">Belongs to the enoyl-CoA hydratase/isomerase family.</text>
</comment>
<organism evidence="7 8">
    <name type="scientific">Rhodococcus oxybenzonivorans</name>
    <dbReference type="NCBI Taxonomy" id="1990687"/>
    <lineage>
        <taxon>Bacteria</taxon>
        <taxon>Bacillati</taxon>
        <taxon>Actinomycetota</taxon>
        <taxon>Actinomycetes</taxon>
        <taxon>Mycobacteriales</taxon>
        <taxon>Nocardiaceae</taxon>
        <taxon>Rhodococcus</taxon>
    </lineage>
</organism>
<evidence type="ECO:0000313" key="7">
    <source>
        <dbReference type="EMBL" id="AWK76305.1"/>
    </source>
</evidence>
<evidence type="ECO:0008006" key="9">
    <source>
        <dbReference type="Google" id="ProtNLM"/>
    </source>
</evidence>
<dbReference type="InterPro" id="IPR014748">
    <property type="entry name" value="Enoyl-CoA_hydra_C"/>
</dbReference>
<keyword evidence="8" id="KW-1185">Reference proteome</keyword>
<dbReference type="GO" id="GO:0006631">
    <property type="term" value="P:fatty acid metabolic process"/>
    <property type="evidence" value="ECO:0007669"/>
    <property type="project" value="UniProtKB-KW"/>
</dbReference>
<dbReference type="PANTHER" id="PTHR43459">
    <property type="entry name" value="ENOYL-COA HYDRATASE"/>
    <property type="match status" value="1"/>
</dbReference>
<keyword evidence="3" id="KW-0443">Lipid metabolism</keyword>